<accession>A0A502CYX9</accession>
<organism evidence="1 2">
    <name type="scientific">Pedococcus bigeumensis</name>
    <dbReference type="NCBI Taxonomy" id="433644"/>
    <lineage>
        <taxon>Bacteria</taxon>
        <taxon>Bacillati</taxon>
        <taxon>Actinomycetota</taxon>
        <taxon>Actinomycetes</taxon>
        <taxon>Micrococcales</taxon>
        <taxon>Intrasporangiaceae</taxon>
        <taxon>Pedococcus</taxon>
    </lineage>
</organism>
<keyword evidence="2" id="KW-1185">Reference proteome</keyword>
<comment type="caution">
    <text evidence="1">The sequence shown here is derived from an EMBL/GenBank/DDBJ whole genome shotgun (WGS) entry which is preliminary data.</text>
</comment>
<evidence type="ECO:0000313" key="2">
    <source>
        <dbReference type="Proteomes" id="UP000317722"/>
    </source>
</evidence>
<dbReference type="AlphaFoldDB" id="A0A502CYX9"/>
<name>A0A502CYX9_9MICO</name>
<dbReference type="EMBL" id="RCZM01000003">
    <property type="protein sequence ID" value="TPG17359.1"/>
    <property type="molecule type" value="Genomic_DNA"/>
</dbReference>
<gene>
    <name evidence="1" type="ORF">EAH86_11535</name>
</gene>
<sequence>MQTLRFTPRTPVCNLVSACAGLVEIVEDAHDRCLRPDRSRIYRVRSLVTGATCWAYLTELTVEQAAA</sequence>
<evidence type="ECO:0000313" key="1">
    <source>
        <dbReference type="EMBL" id="TPG17359.1"/>
    </source>
</evidence>
<dbReference type="RefSeq" id="WP_140740686.1">
    <property type="nucleotide sequence ID" value="NZ_RCZM01000003.1"/>
</dbReference>
<proteinExistence type="predicted"/>
<dbReference type="OrthoDB" id="9906293at2"/>
<dbReference type="Proteomes" id="UP000317722">
    <property type="component" value="Unassembled WGS sequence"/>
</dbReference>
<reference evidence="1 2" key="1">
    <citation type="journal article" date="2019" name="Environ. Microbiol.">
        <title>Species interactions and distinct microbial communities in high Arctic permafrost affected cryosols are associated with the CH4 and CO2 gas fluxes.</title>
        <authorList>
            <person name="Altshuler I."/>
            <person name="Hamel J."/>
            <person name="Turney S."/>
            <person name="Magnuson E."/>
            <person name="Levesque R."/>
            <person name="Greer C."/>
            <person name="Whyte L.G."/>
        </authorList>
    </citation>
    <scope>NUCLEOTIDE SEQUENCE [LARGE SCALE GENOMIC DNA]</scope>
    <source>
        <strain evidence="1 2">S9.3A</strain>
    </source>
</reference>
<protein>
    <submittedName>
        <fullName evidence="1">Uncharacterized protein</fullName>
    </submittedName>
</protein>